<evidence type="ECO:0000256" key="1">
    <source>
        <dbReference type="ARBA" id="ARBA00007210"/>
    </source>
</evidence>
<dbReference type="Pfam" id="PF08700">
    <property type="entry name" value="VPS51_Exo84_N"/>
    <property type="match status" value="1"/>
</dbReference>
<dbReference type="InterPro" id="IPR042560">
    <property type="entry name" value="Exo84_C_2"/>
</dbReference>
<dbReference type="InterPro" id="IPR033961">
    <property type="entry name" value="Exo84"/>
</dbReference>
<dbReference type="GO" id="GO:0015031">
    <property type="term" value="P:protein transport"/>
    <property type="evidence" value="ECO:0007669"/>
    <property type="project" value="UniProtKB-KW"/>
</dbReference>
<dbReference type="Proteomes" id="UP000694843">
    <property type="component" value="Unplaced"/>
</dbReference>
<dbReference type="RefSeq" id="XP_018021642.1">
    <property type="nucleotide sequence ID" value="XM_018166153.2"/>
</dbReference>
<protein>
    <submittedName>
        <fullName evidence="8">Exocyst complex component 8 isoform X1</fullName>
    </submittedName>
</protein>
<evidence type="ECO:0000256" key="3">
    <source>
        <dbReference type="ARBA" id="ARBA00022483"/>
    </source>
</evidence>
<evidence type="ECO:0000256" key="2">
    <source>
        <dbReference type="ARBA" id="ARBA00022448"/>
    </source>
</evidence>
<dbReference type="Gene3D" id="1.20.58.1210">
    <property type="entry name" value="Exo84p, N-terminal helical domain"/>
    <property type="match status" value="1"/>
</dbReference>
<dbReference type="GO" id="GO:0006893">
    <property type="term" value="P:Golgi to plasma membrane transport"/>
    <property type="evidence" value="ECO:0007669"/>
    <property type="project" value="TreeGrafter"/>
</dbReference>
<dbReference type="OrthoDB" id="642193at2759"/>
<evidence type="ECO:0000256" key="5">
    <source>
        <dbReference type="SAM" id="MobiDB-lite"/>
    </source>
</evidence>
<dbReference type="GO" id="GO:0006887">
    <property type="term" value="P:exocytosis"/>
    <property type="evidence" value="ECO:0007669"/>
    <property type="project" value="UniProtKB-KW"/>
</dbReference>
<dbReference type="PANTHER" id="PTHR21426:SF12">
    <property type="entry name" value="EXOCYST COMPLEX COMPONENT 8"/>
    <property type="match status" value="1"/>
</dbReference>
<dbReference type="GeneID" id="108677855"/>
<evidence type="ECO:0000313" key="7">
    <source>
        <dbReference type="Proteomes" id="UP000694843"/>
    </source>
</evidence>
<dbReference type="SUPFAM" id="SSF50729">
    <property type="entry name" value="PH domain-like"/>
    <property type="match status" value="1"/>
</dbReference>
<dbReference type="InterPro" id="IPR032403">
    <property type="entry name" value="Exo84_C"/>
</dbReference>
<dbReference type="CTD" id="43163"/>
<name>A0A8B7P6Z1_HYAAZ</name>
<reference evidence="8" key="1">
    <citation type="submission" date="2025-08" db="UniProtKB">
        <authorList>
            <consortium name="RefSeq"/>
        </authorList>
    </citation>
    <scope>IDENTIFICATION</scope>
    <source>
        <tissue evidence="8">Whole organism</tissue>
    </source>
</reference>
<organism evidence="7 8">
    <name type="scientific">Hyalella azteca</name>
    <name type="common">Amphipod</name>
    <dbReference type="NCBI Taxonomy" id="294128"/>
    <lineage>
        <taxon>Eukaryota</taxon>
        <taxon>Metazoa</taxon>
        <taxon>Ecdysozoa</taxon>
        <taxon>Arthropoda</taxon>
        <taxon>Crustacea</taxon>
        <taxon>Multicrustacea</taxon>
        <taxon>Malacostraca</taxon>
        <taxon>Eumalacostraca</taxon>
        <taxon>Peracarida</taxon>
        <taxon>Amphipoda</taxon>
        <taxon>Senticaudata</taxon>
        <taxon>Talitrida</taxon>
        <taxon>Talitroidea</taxon>
        <taxon>Hyalellidae</taxon>
        <taxon>Hyalella</taxon>
    </lineage>
</organism>
<keyword evidence="4" id="KW-0653">Protein transport</keyword>
<dbReference type="OMA" id="AAWLPNR"/>
<feature type="compositionally biased region" description="Low complexity" evidence="5">
    <location>
        <begin position="307"/>
        <end position="319"/>
    </location>
</feature>
<dbReference type="KEGG" id="hazt:108677855"/>
<sequence>MADILVKKLTADDFDAEKYVQSLSHSSVGGLELQQQRQRVLQLSKETSALLKKNVYNNYMQFIETAKEISQLESEMYQLSHLITDQKSILSMMLEVTISGDKGPGSGLSGVQEAVQEFEDPQEARLRQQRENRKKLSALLENIEGCSHVLEEPERWLVYEGDLVELSQDDYSGQQRVRACLLNDSFMLATWLADRRGPVRYRFETLHLLDALVPVNVKDRGQATNAFKLLIFPDARAFQAPSPKIKSEWLEHLERTKKDRVAAQQKQPTAEHRAPVANPDSENPFLKQQDSVGSRDSQDDDETNPFSWWSSSSAPPQSQVPQTPEWMQELPEDLDQAIAQRNFEDALTLIQRAREYFTQAPKTLVNAEMKRGVETRVKTLVSVVRAELAASGERSLNAGPKAARRAVNILLQLNKQQMACELFLKYRTAILKSALQRLRLEGDTEVYIRHLCAVYFRNLNDTLNEFNKVFASCKSCLPALVVWAGDSMNSFASKFCQHVFSTQSSLTTVSECVSLADHYCKQASKTGLDLRFALHASMSRDLERRVASARDQMLDAIKLRAQDESWQPTKFTDERQLQTFMEEMNDIGVAGLNEYLTDALVLGLTSSVLELVRVMVAFVEDVLRLLVVWPDAQQLLADSLTAVLEAQLHQCKAAVQHPMLKDKTSIVCLNSLFVVDVLLPLTEQRYTEVTGFAHPTLRTLARYRQLFATSADSHTSGFV</sequence>
<dbReference type="InterPro" id="IPR042561">
    <property type="entry name" value="Exo84_C_1"/>
</dbReference>
<dbReference type="Gene3D" id="1.20.58.1220">
    <property type="entry name" value="Exo84p, C-terminal helical domain"/>
    <property type="match status" value="1"/>
</dbReference>
<comment type="similarity">
    <text evidence="1">Belongs to the EXO84 family.</text>
</comment>
<feature type="domain" description="Exocyst component Exo84 C-terminal" evidence="6">
    <location>
        <begin position="325"/>
        <end position="530"/>
    </location>
</feature>
<dbReference type="AlphaFoldDB" id="A0A8B7P6Z1"/>
<dbReference type="InterPro" id="IPR011993">
    <property type="entry name" value="PH-like_dom_sf"/>
</dbReference>
<keyword evidence="3" id="KW-0268">Exocytosis</keyword>
<feature type="compositionally biased region" description="Polar residues" evidence="5">
    <location>
        <begin position="286"/>
        <end position="295"/>
    </location>
</feature>
<accession>A0A8B7P6Z1</accession>
<dbReference type="InterPro" id="IPR016159">
    <property type="entry name" value="Cullin_repeat-like_dom_sf"/>
</dbReference>
<proteinExistence type="inferred from homology"/>
<dbReference type="PANTHER" id="PTHR21426">
    <property type="entry name" value="EXOCYST COMPLEX COMPONENT 8"/>
    <property type="match status" value="1"/>
</dbReference>
<evidence type="ECO:0000256" key="4">
    <source>
        <dbReference type="ARBA" id="ARBA00022927"/>
    </source>
</evidence>
<dbReference type="Gene3D" id="2.30.29.30">
    <property type="entry name" value="Pleckstrin-homology domain (PH domain)/Phosphotyrosine-binding domain (PTB)"/>
    <property type="match status" value="1"/>
</dbReference>
<evidence type="ECO:0000313" key="8">
    <source>
        <dbReference type="RefSeq" id="XP_018021642.1"/>
    </source>
</evidence>
<dbReference type="GO" id="GO:0000145">
    <property type="term" value="C:exocyst"/>
    <property type="evidence" value="ECO:0007669"/>
    <property type="project" value="InterPro"/>
</dbReference>
<keyword evidence="7" id="KW-1185">Reference proteome</keyword>
<dbReference type="SUPFAM" id="SSF74788">
    <property type="entry name" value="Cullin repeat-like"/>
    <property type="match status" value="1"/>
</dbReference>
<feature type="region of interest" description="Disordered" evidence="5">
    <location>
        <begin position="257"/>
        <end position="325"/>
    </location>
</feature>
<gene>
    <name evidence="8" type="primary">LOC108677855</name>
</gene>
<keyword evidence="2" id="KW-0813">Transport</keyword>
<dbReference type="Pfam" id="PF16528">
    <property type="entry name" value="Exo84_C"/>
    <property type="match status" value="1"/>
</dbReference>
<evidence type="ECO:0000259" key="6">
    <source>
        <dbReference type="Pfam" id="PF16528"/>
    </source>
</evidence>
<dbReference type="CDD" id="cd01226">
    <property type="entry name" value="PH_RalBD_exo84"/>
    <property type="match status" value="1"/>
</dbReference>